<feature type="region of interest" description="Disordered" evidence="1">
    <location>
        <begin position="1"/>
        <end position="38"/>
    </location>
</feature>
<dbReference type="AlphaFoldDB" id="A0AAD7SVF0"/>
<evidence type="ECO:0000313" key="3">
    <source>
        <dbReference type="Proteomes" id="UP001221898"/>
    </source>
</evidence>
<evidence type="ECO:0000313" key="2">
    <source>
        <dbReference type="EMBL" id="KAJ8409486.1"/>
    </source>
</evidence>
<organism evidence="2 3">
    <name type="scientific">Aldrovandia affinis</name>
    <dbReference type="NCBI Taxonomy" id="143900"/>
    <lineage>
        <taxon>Eukaryota</taxon>
        <taxon>Metazoa</taxon>
        <taxon>Chordata</taxon>
        <taxon>Craniata</taxon>
        <taxon>Vertebrata</taxon>
        <taxon>Euteleostomi</taxon>
        <taxon>Actinopterygii</taxon>
        <taxon>Neopterygii</taxon>
        <taxon>Teleostei</taxon>
        <taxon>Notacanthiformes</taxon>
        <taxon>Halosauridae</taxon>
        <taxon>Aldrovandia</taxon>
    </lineage>
</organism>
<evidence type="ECO:0000256" key="1">
    <source>
        <dbReference type="SAM" id="MobiDB-lite"/>
    </source>
</evidence>
<feature type="region of interest" description="Disordered" evidence="1">
    <location>
        <begin position="55"/>
        <end position="87"/>
    </location>
</feature>
<protein>
    <submittedName>
        <fullName evidence="2">Uncharacterized protein</fullName>
    </submittedName>
</protein>
<proteinExistence type="predicted"/>
<accession>A0AAD7SVF0</accession>
<feature type="compositionally biased region" description="Polar residues" evidence="1">
    <location>
        <begin position="75"/>
        <end position="85"/>
    </location>
</feature>
<reference evidence="2" key="1">
    <citation type="journal article" date="2023" name="Science">
        <title>Genome structures resolve the early diversification of teleost fishes.</title>
        <authorList>
            <person name="Parey E."/>
            <person name="Louis A."/>
            <person name="Montfort J."/>
            <person name="Bouchez O."/>
            <person name="Roques C."/>
            <person name="Iampietro C."/>
            <person name="Lluch J."/>
            <person name="Castinel A."/>
            <person name="Donnadieu C."/>
            <person name="Desvignes T."/>
            <person name="Floi Bucao C."/>
            <person name="Jouanno E."/>
            <person name="Wen M."/>
            <person name="Mejri S."/>
            <person name="Dirks R."/>
            <person name="Jansen H."/>
            <person name="Henkel C."/>
            <person name="Chen W.J."/>
            <person name="Zahm M."/>
            <person name="Cabau C."/>
            <person name="Klopp C."/>
            <person name="Thompson A.W."/>
            <person name="Robinson-Rechavi M."/>
            <person name="Braasch I."/>
            <person name="Lecointre G."/>
            <person name="Bobe J."/>
            <person name="Postlethwait J.H."/>
            <person name="Berthelot C."/>
            <person name="Roest Crollius H."/>
            <person name="Guiguen Y."/>
        </authorList>
    </citation>
    <scope>NUCLEOTIDE SEQUENCE</scope>
    <source>
        <strain evidence="2">NC1722</strain>
    </source>
</reference>
<keyword evidence="3" id="KW-1185">Reference proteome</keyword>
<name>A0AAD7SVF0_9TELE</name>
<comment type="caution">
    <text evidence="2">The sequence shown here is derived from an EMBL/GenBank/DDBJ whole genome shotgun (WGS) entry which is preliminary data.</text>
</comment>
<dbReference type="EMBL" id="JAINUG010000030">
    <property type="protein sequence ID" value="KAJ8409486.1"/>
    <property type="molecule type" value="Genomic_DNA"/>
</dbReference>
<sequence length="135" mass="14302">MGSRCGGRGGERGFACRPQAEGDACPGGAPSGGRQRAGVLARVSGHAHLEALQVSSAARERLPGETDVLPPRATAWTTSETSPSSYPAPLHVLHYMSPGRSHVDWWAPGPRSLLTVGPSAVIPYHPFQRRTQITK</sequence>
<dbReference type="Proteomes" id="UP001221898">
    <property type="component" value="Unassembled WGS sequence"/>
</dbReference>
<gene>
    <name evidence="2" type="ORF">AAFF_G00228870</name>
</gene>